<proteinExistence type="inferred from homology"/>
<dbReference type="EMBL" id="JAESVA010000002">
    <property type="protein sequence ID" value="MCB8879972.1"/>
    <property type="molecule type" value="Genomic_DNA"/>
</dbReference>
<comment type="similarity">
    <text evidence="1">Belongs to the MYG1 family.</text>
</comment>
<evidence type="ECO:0000313" key="2">
    <source>
        <dbReference type="EMBL" id="MCB8879972.1"/>
    </source>
</evidence>
<comment type="caution">
    <text evidence="2">The sequence shown here is derived from an EMBL/GenBank/DDBJ whole genome shotgun (WGS) entry which is preliminary data.</text>
</comment>
<accession>A0A963Z0X0</accession>
<name>A0A963Z0X0_9PROT</name>
<dbReference type="Pfam" id="PF03690">
    <property type="entry name" value="MYG1_exonuc"/>
    <property type="match status" value="1"/>
</dbReference>
<reference evidence="2 3" key="1">
    <citation type="journal article" date="2021" name="Microorganisms">
        <title>Acidisoma silvae sp. nov. and Acidisomacellulosilytica sp. nov., Two Acidophilic Bacteria Isolated from Decaying Wood, Hydrolyzing Cellulose and Producing Poly-3-hydroxybutyrate.</title>
        <authorList>
            <person name="Mieszkin S."/>
            <person name="Pouder E."/>
            <person name="Uroz S."/>
            <person name="Simon-Colin C."/>
            <person name="Alain K."/>
        </authorList>
    </citation>
    <scope>NUCLEOTIDE SEQUENCE [LARGE SCALE GENOMIC DNA]</scope>
    <source>
        <strain evidence="2 3">HW T5.17</strain>
    </source>
</reference>
<evidence type="ECO:0000256" key="1">
    <source>
        <dbReference type="ARBA" id="ARBA00010105"/>
    </source>
</evidence>
<dbReference type="PANTHER" id="PTHR11215">
    <property type="entry name" value="METAL DEPENDENT HYDROLASE - RELATED"/>
    <property type="match status" value="1"/>
</dbReference>
<dbReference type="InterPro" id="IPR003226">
    <property type="entry name" value="MYG1_exonuclease"/>
</dbReference>
<dbReference type="RefSeq" id="WP_227306584.1">
    <property type="nucleotide sequence ID" value="NZ_JAESVA010000002.1"/>
</dbReference>
<dbReference type="GO" id="GO:0005737">
    <property type="term" value="C:cytoplasm"/>
    <property type="evidence" value="ECO:0007669"/>
    <property type="project" value="TreeGrafter"/>
</dbReference>
<dbReference type="AlphaFoldDB" id="A0A963Z0X0"/>
<dbReference type="Proteomes" id="UP000721844">
    <property type="component" value="Unassembled WGS sequence"/>
</dbReference>
<protein>
    <submittedName>
        <fullName evidence="2">MYG1 family protein</fullName>
    </submittedName>
</protein>
<sequence length="331" mass="35260">MSSGDLRPLLVTHSGKFHCDEVFAYAVLKLALGLKAAGEDHRLLRTRDAKLIETGDIVWDVGTVFDPALSRFDHHQRGAPTRPDGTPYSAAGLIWQVYGAQAISALLGPDAVAGMAAAIAGELDESVLRRIDELDNGVSLRGPLQDDGLGLGRLIGDFNPTWDNPTARGPQSGDAEFLEAADFASGVLRRRVDALRARHFADGLVLAAHAAGEDPRILVLAQGMPWKNTVFSRNLPVIYCVSQASNGNWMIDTMPPEKDSFAQRVPLPAAWAGLERDALAATSGVPDAVFVHVRRFVGAAKSRDGALAMAQRALEIGEAEAEATDKAPDAG</sequence>
<organism evidence="2 3">
    <name type="scientific">Acidisoma cellulosilyticum</name>
    <dbReference type="NCBI Taxonomy" id="2802395"/>
    <lineage>
        <taxon>Bacteria</taxon>
        <taxon>Pseudomonadati</taxon>
        <taxon>Pseudomonadota</taxon>
        <taxon>Alphaproteobacteria</taxon>
        <taxon>Acetobacterales</taxon>
        <taxon>Acidocellaceae</taxon>
        <taxon>Acidisoma</taxon>
    </lineage>
</organism>
<gene>
    <name evidence="2" type="ORF">ACELLULO517_06975</name>
</gene>
<evidence type="ECO:0000313" key="3">
    <source>
        <dbReference type="Proteomes" id="UP000721844"/>
    </source>
</evidence>
<keyword evidence="3" id="KW-1185">Reference proteome</keyword>
<dbReference type="PANTHER" id="PTHR11215:SF1">
    <property type="entry name" value="MYG1 EXONUCLEASE"/>
    <property type="match status" value="1"/>
</dbReference>